<feature type="domain" description="Reverse transcriptase Ty1/copia-type" evidence="2">
    <location>
        <begin position="394"/>
        <end position="637"/>
    </location>
</feature>
<feature type="domain" description="Retroviral polymerase SH3-like" evidence="4">
    <location>
        <begin position="309"/>
        <end position="349"/>
    </location>
</feature>
<evidence type="ECO:0000259" key="3">
    <source>
        <dbReference type="Pfam" id="PF22936"/>
    </source>
</evidence>
<dbReference type="Pfam" id="PF14223">
    <property type="entry name" value="Retrotran_gag_2"/>
    <property type="match status" value="1"/>
</dbReference>
<organism evidence="5 6">
    <name type="scientific">Vitis vinifera</name>
    <name type="common">Grape</name>
    <dbReference type="NCBI Taxonomy" id="29760"/>
    <lineage>
        <taxon>Eukaryota</taxon>
        <taxon>Viridiplantae</taxon>
        <taxon>Streptophyta</taxon>
        <taxon>Embryophyta</taxon>
        <taxon>Tracheophyta</taxon>
        <taxon>Spermatophyta</taxon>
        <taxon>Magnoliopsida</taxon>
        <taxon>eudicotyledons</taxon>
        <taxon>Gunneridae</taxon>
        <taxon>Pentapetalae</taxon>
        <taxon>rosids</taxon>
        <taxon>Vitales</taxon>
        <taxon>Vitaceae</taxon>
        <taxon>Viteae</taxon>
        <taxon>Vitis</taxon>
    </lineage>
</organism>
<keyword evidence="1" id="KW-0645">Protease</keyword>
<proteinExistence type="predicted"/>
<evidence type="ECO:0000313" key="5">
    <source>
        <dbReference type="EMBL" id="RVW48677.1"/>
    </source>
</evidence>
<dbReference type="Pfam" id="PF25597">
    <property type="entry name" value="SH3_retrovirus"/>
    <property type="match status" value="1"/>
</dbReference>
<dbReference type="PANTHER" id="PTHR11439:SF502">
    <property type="entry name" value="SECRETED RXLR EFFECTOR PROTEIN 161-LIKE"/>
    <property type="match status" value="1"/>
</dbReference>
<dbReference type="InterPro" id="IPR013103">
    <property type="entry name" value="RVT_2"/>
</dbReference>
<evidence type="ECO:0000256" key="1">
    <source>
        <dbReference type="ARBA" id="ARBA00022750"/>
    </source>
</evidence>
<dbReference type="GO" id="GO:0004190">
    <property type="term" value="F:aspartic-type endopeptidase activity"/>
    <property type="evidence" value="ECO:0007669"/>
    <property type="project" value="UniProtKB-KW"/>
</dbReference>
<dbReference type="Proteomes" id="UP000288805">
    <property type="component" value="Unassembled WGS sequence"/>
</dbReference>
<protein>
    <submittedName>
        <fullName evidence="5">Retrovirus-related Pol polyprotein from transposon RE1</fullName>
    </submittedName>
</protein>
<dbReference type="InterPro" id="IPR043502">
    <property type="entry name" value="DNA/RNA_pol_sf"/>
</dbReference>
<evidence type="ECO:0000259" key="2">
    <source>
        <dbReference type="Pfam" id="PF07727"/>
    </source>
</evidence>
<dbReference type="SUPFAM" id="SSF56672">
    <property type="entry name" value="DNA/RNA polymerases"/>
    <property type="match status" value="1"/>
</dbReference>
<feature type="domain" description="Retrovirus-related Pol polyprotein from transposon TNT 1-94-like beta-barrel" evidence="3">
    <location>
        <begin position="134"/>
        <end position="213"/>
    </location>
</feature>
<gene>
    <name evidence="5" type="primary">RE1_484</name>
    <name evidence="5" type="ORF">CK203_103701</name>
</gene>
<sequence length="806" mass="92224">MQVLNLKRDFESLTMQEDETITKYSDRIALIVNKIRLLGEEFPNARIVEKVLVTLLERFESKISSLEESRDLSQISLAELMNAFQAQEQRRALRQENVIEGPQSQQAQVADADSQEKKLFVASCFSSQDSYNAWLIDSGCTHHMCHNATIFKDLDKTYNSTVKVGNGGYVDVKGRGTVAVKTNSGIKLISNVLFVPDISQNLLSVGQMLEKQYSLQFKDNQCIIFDPYGEKLLCMKMKSKSFAINWENAAEYAYVGVTQSVSDLWHKQFGHYNQRSLVELKNLSWWKTCQTYLMKLKYVRFVNKANKQEPKRSKLDSKAQKGILIDYGTSTKRYRIFCLQTNKVVLSRNGTRILEDIYQRCSLAITEPTSYVEAKDSEAWRRAMQEELKMINKNETWQLVERPKNHKVIGVKWVFKTKLNSDGSICKHKARLVVKGYAQHYGVDYQETFALVARYDTIRLLFVLTAQNSWHIHQLDVKSAFLNGFVDEEIYVEQPDGVVAPGKEDYVYLLRKALYGLKQAPRAWYEIMDKHLTKLGFVRSQSEATLYVKTDDVQLLIVSLYVDDMLVTGNQPRLIQSFKDEINKVFEMTDLGVMKYFLGMEVMQSCSRIFICQQKYAMDMLKKFKMQDCKPVSTPMTTSEKLSKDDDSEKIDEGLYRSLISSLLYLTASRPEYCLLLVCFPEGDLKLLGYSDSDWGGCVDDSRSTSGYLFSLGSGFFTWSSKKQETTTQSTAEAEYIAAASAVNQALWLRKILKDLGKGKLKQPTLYIFTKPLPMERFEALKQKIGVCHPDAKEECSVVGILDSNP</sequence>
<dbReference type="InterPro" id="IPR054722">
    <property type="entry name" value="PolX-like_BBD"/>
</dbReference>
<keyword evidence="1" id="KW-0378">Hydrolase</keyword>
<comment type="caution">
    <text evidence="5">The sequence shown here is derived from an EMBL/GenBank/DDBJ whole genome shotgun (WGS) entry which is preliminary data.</text>
</comment>
<dbReference type="InterPro" id="IPR057670">
    <property type="entry name" value="SH3_retrovirus"/>
</dbReference>
<dbReference type="Pfam" id="PF07727">
    <property type="entry name" value="RVT_2"/>
    <property type="match status" value="1"/>
</dbReference>
<evidence type="ECO:0000259" key="4">
    <source>
        <dbReference type="Pfam" id="PF25597"/>
    </source>
</evidence>
<reference evidence="5 6" key="1">
    <citation type="journal article" date="2018" name="PLoS Genet.">
        <title>Population sequencing reveals clonal diversity and ancestral inbreeding in the grapevine cultivar Chardonnay.</title>
        <authorList>
            <person name="Roach M.J."/>
            <person name="Johnson D.L."/>
            <person name="Bohlmann J."/>
            <person name="van Vuuren H.J."/>
            <person name="Jones S.J."/>
            <person name="Pretorius I.S."/>
            <person name="Schmidt S.A."/>
            <person name="Borneman A.R."/>
        </authorList>
    </citation>
    <scope>NUCLEOTIDE SEQUENCE [LARGE SCALE GENOMIC DNA]</scope>
    <source>
        <strain evidence="6">cv. Chardonnay</strain>
        <tissue evidence="5">Leaf</tissue>
    </source>
</reference>
<dbReference type="CDD" id="cd09272">
    <property type="entry name" value="RNase_HI_RT_Ty1"/>
    <property type="match status" value="1"/>
</dbReference>
<evidence type="ECO:0000313" key="6">
    <source>
        <dbReference type="Proteomes" id="UP000288805"/>
    </source>
</evidence>
<keyword evidence="1" id="KW-0064">Aspartyl protease</keyword>
<name>A0A438ELX2_VITVI</name>
<dbReference type="EMBL" id="QGNW01001246">
    <property type="protein sequence ID" value="RVW48677.1"/>
    <property type="molecule type" value="Genomic_DNA"/>
</dbReference>
<accession>A0A438ELX2</accession>
<dbReference type="AlphaFoldDB" id="A0A438ELX2"/>
<dbReference type="Pfam" id="PF22936">
    <property type="entry name" value="Pol_BBD"/>
    <property type="match status" value="1"/>
</dbReference>
<dbReference type="PANTHER" id="PTHR11439">
    <property type="entry name" value="GAG-POL-RELATED RETROTRANSPOSON"/>
    <property type="match status" value="1"/>
</dbReference>